<dbReference type="RefSeq" id="WP_243493558.1">
    <property type="nucleotide sequence ID" value="NZ_CP063361.1"/>
</dbReference>
<sequence>MQQFEINVDFNGIIIFDPERLQHYYSGIEAGTNLYRKFTTTEDGDEVVKQGILVPIMGINDSTYPVIVRMADEESLIPDDLIVLSNSAFPLHVKGRAVIADMEVLMDWDVEPGWQDIAISPGLYSVAINGFRKVVEDNAAVYGYVVAKYGFEVVLTPTKELPECTGSLTKDMQVNALPREYFPSP</sequence>
<reference evidence="1 2" key="1">
    <citation type="submission" date="2020-10" db="EMBL/GenBank/DDBJ databases">
        <title>Genome analysis of Massilia species.</title>
        <authorList>
            <person name="Jung D.-H."/>
        </authorList>
    </citation>
    <scope>NUCLEOTIDE SEQUENCE [LARGE SCALE GENOMIC DNA]</scope>
    <source>
        <strain evidence="2">sipir</strain>
    </source>
</reference>
<organism evidence="1 2">
    <name type="scientific">Massilia violaceinigra</name>
    <dbReference type="NCBI Taxonomy" id="2045208"/>
    <lineage>
        <taxon>Bacteria</taxon>
        <taxon>Pseudomonadati</taxon>
        <taxon>Pseudomonadota</taxon>
        <taxon>Betaproteobacteria</taxon>
        <taxon>Burkholderiales</taxon>
        <taxon>Oxalobacteraceae</taxon>
        <taxon>Telluria group</taxon>
        <taxon>Massilia</taxon>
    </lineage>
</organism>
<dbReference type="Proteomes" id="UP000831532">
    <property type="component" value="Chromosome"/>
</dbReference>
<dbReference type="EMBL" id="CP063361">
    <property type="protein sequence ID" value="UOD32532.1"/>
    <property type="molecule type" value="Genomic_DNA"/>
</dbReference>
<evidence type="ECO:0000313" key="1">
    <source>
        <dbReference type="EMBL" id="UOD32532.1"/>
    </source>
</evidence>
<keyword evidence="2" id="KW-1185">Reference proteome</keyword>
<gene>
    <name evidence="1" type="ORF">INH39_13270</name>
</gene>
<protein>
    <submittedName>
        <fullName evidence="1">Uncharacterized protein</fullName>
    </submittedName>
</protein>
<name>A0ABY4AD73_9BURK</name>
<proteinExistence type="predicted"/>
<evidence type="ECO:0000313" key="2">
    <source>
        <dbReference type="Proteomes" id="UP000831532"/>
    </source>
</evidence>
<accession>A0ABY4AD73</accession>